<dbReference type="PANTHER" id="PTHR20208">
    <property type="entry name" value="STRUCTURE-SPECIFIC ENDONUCLEASE SUBUNIT SLX1"/>
    <property type="match status" value="1"/>
</dbReference>
<organism evidence="2 3">
    <name type="scientific">Taxus chinensis</name>
    <name type="common">Chinese yew</name>
    <name type="synonym">Taxus wallichiana var. chinensis</name>
    <dbReference type="NCBI Taxonomy" id="29808"/>
    <lineage>
        <taxon>Eukaryota</taxon>
        <taxon>Viridiplantae</taxon>
        <taxon>Streptophyta</taxon>
        <taxon>Embryophyta</taxon>
        <taxon>Tracheophyta</taxon>
        <taxon>Spermatophyta</taxon>
        <taxon>Pinopsida</taxon>
        <taxon>Pinidae</taxon>
        <taxon>Conifers II</taxon>
        <taxon>Cupressales</taxon>
        <taxon>Taxaceae</taxon>
        <taxon>Taxus</taxon>
    </lineage>
</organism>
<name>A0AA38LHW6_TAXCH</name>
<evidence type="ECO:0000313" key="2">
    <source>
        <dbReference type="EMBL" id="KAH9321562.1"/>
    </source>
</evidence>
<dbReference type="InterPro" id="IPR050381">
    <property type="entry name" value="SLX1_endonuclease"/>
</dbReference>
<comment type="caution">
    <text evidence="2">The sequence shown here is derived from an EMBL/GenBank/DDBJ whole genome shotgun (WGS) entry which is preliminary data.</text>
</comment>
<proteinExistence type="predicted"/>
<evidence type="ECO:0000313" key="3">
    <source>
        <dbReference type="Proteomes" id="UP000824469"/>
    </source>
</evidence>
<gene>
    <name evidence="2" type="ORF">KI387_016201</name>
</gene>
<feature type="domain" description="GIY-YIG" evidence="1">
    <location>
        <begin position="107"/>
        <end position="168"/>
    </location>
</feature>
<sequence>MLRLTLCKPKFTRLEEIQVQQFNRYCSQFKSKVKAVTMAPPLRSEEAAHSTPPVLISKRNCSKNGPVNSKPINCRRSLYKDLKNLHGSNSTAAIIIDGEEKEVKGSKEWCVYLIISADMRKTYVGVTTNFKRRLRQHNGELNGGAKASRAGRPWQSVCLVHGFKDRSE</sequence>
<dbReference type="Gene3D" id="3.40.1440.10">
    <property type="entry name" value="GIY-YIG endonuclease"/>
    <property type="match status" value="1"/>
</dbReference>
<dbReference type="PROSITE" id="PS50164">
    <property type="entry name" value="GIY_YIG"/>
    <property type="match status" value="1"/>
</dbReference>
<dbReference type="PANTHER" id="PTHR20208:SF13">
    <property type="entry name" value="STRUCTURE-SPECIFIC ENDONUCLEASE SUBUNIT SLX1"/>
    <property type="match status" value="1"/>
</dbReference>
<dbReference type="InterPro" id="IPR035901">
    <property type="entry name" value="GIY-YIG_endonuc_sf"/>
</dbReference>
<reference evidence="2 3" key="1">
    <citation type="journal article" date="2021" name="Nat. Plants">
        <title>The Taxus genome provides insights into paclitaxel biosynthesis.</title>
        <authorList>
            <person name="Xiong X."/>
            <person name="Gou J."/>
            <person name="Liao Q."/>
            <person name="Li Y."/>
            <person name="Zhou Q."/>
            <person name="Bi G."/>
            <person name="Li C."/>
            <person name="Du R."/>
            <person name="Wang X."/>
            <person name="Sun T."/>
            <person name="Guo L."/>
            <person name="Liang H."/>
            <person name="Lu P."/>
            <person name="Wu Y."/>
            <person name="Zhang Z."/>
            <person name="Ro D.K."/>
            <person name="Shang Y."/>
            <person name="Huang S."/>
            <person name="Yan J."/>
        </authorList>
    </citation>
    <scope>NUCLEOTIDE SEQUENCE [LARGE SCALE GENOMIC DNA]</scope>
    <source>
        <strain evidence="2">Ta-2019</strain>
    </source>
</reference>
<accession>A0AA38LHW6</accession>
<keyword evidence="3" id="KW-1185">Reference proteome</keyword>
<feature type="non-terminal residue" evidence="2">
    <location>
        <position position="168"/>
    </location>
</feature>
<dbReference type="SUPFAM" id="SSF82771">
    <property type="entry name" value="GIY-YIG endonuclease"/>
    <property type="match status" value="1"/>
</dbReference>
<dbReference type="Pfam" id="PF01541">
    <property type="entry name" value="GIY-YIG"/>
    <property type="match status" value="1"/>
</dbReference>
<dbReference type="EMBL" id="JAHRHJ020000003">
    <property type="protein sequence ID" value="KAH9321562.1"/>
    <property type="molecule type" value="Genomic_DNA"/>
</dbReference>
<protein>
    <recommendedName>
        <fullName evidence="1">GIY-YIG domain-containing protein</fullName>
    </recommendedName>
</protein>
<dbReference type="InterPro" id="IPR000305">
    <property type="entry name" value="GIY-YIG_endonuc"/>
</dbReference>
<dbReference type="AlphaFoldDB" id="A0AA38LHW6"/>
<evidence type="ECO:0000259" key="1">
    <source>
        <dbReference type="PROSITE" id="PS50164"/>
    </source>
</evidence>
<dbReference type="Proteomes" id="UP000824469">
    <property type="component" value="Unassembled WGS sequence"/>
</dbReference>